<dbReference type="RefSeq" id="WP_096421944.1">
    <property type="nucleotide sequence ID" value="NZ_AP017315.1"/>
</dbReference>
<evidence type="ECO:0000313" key="3">
    <source>
        <dbReference type="Proteomes" id="UP000218965"/>
    </source>
</evidence>
<dbReference type="GO" id="GO:0005829">
    <property type="term" value="C:cytosol"/>
    <property type="evidence" value="ECO:0007669"/>
    <property type="project" value="TreeGrafter"/>
</dbReference>
<evidence type="ECO:0000259" key="1">
    <source>
        <dbReference type="Pfam" id="PF00248"/>
    </source>
</evidence>
<dbReference type="SUPFAM" id="SSF51430">
    <property type="entry name" value="NAD(P)-linked oxidoreductase"/>
    <property type="match status" value="1"/>
</dbReference>
<reference evidence="3" key="1">
    <citation type="submission" date="2015-12" db="EMBL/GenBank/DDBJ databases">
        <authorList>
            <person name="Shamseldin A."/>
            <person name="Moawad H."/>
            <person name="Abd El-Rahim W.M."/>
            <person name="Sadowsky M.J."/>
        </authorList>
    </citation>
    <scope>NUCLEOTIDE SEQUENCE [LARGE SCALE GENOMIC DNA]</scope>
    <source>
        <strain evidence="3">JAM AC0309</strain>
    </source>
</reference>
<dbReference type="Proteomes" id="UP000218965">
    <property type="component" value="Chromosome"/>
</dbReference>
<dbReference type="OrthoDB" id="9768793at2"/>
<protein>
    <submittedName>
        <fullName evidence="2">Aldo/keto reductase</fullName>
    </submittedName>
</protein>
<proteinExistence type="predicted"/>
<name>A0A0U5BDD1_9MICO</name>
<dbReference type="InterPro" id="IPR036812">
    <property type="entry name" value="NAD(P)_OxRdtase_dom_sf"/>
</dbReference>
<dbReference type="InterPro" id="IPR023210">
    <property type="entry name" value="NADP_OxRdtase_dom"/>
</dbReference>
<dbReference type="InterPro" id="IPR050523">
    <property type="entry name" value="AKR_Detox_Biosynth"/>
</dbReference>
<dbReference type="KEGG" id="malk:MalAC0309_1777"/>
<dbReference type="AlphaFoldDB" id="A0A0U5BDD1"/>
<dbReference type="PANTHER" id="PTHR43364">
    <property type="entry name" value="NADH-SPECIFIC METHYLGLYOXAL REDUCTASE-RELATED"/>
    <property type="match status" value="1"/>
</dbReference>
<dbReference type="EMBL" id="AP017315">
    <property type="protein sequence ID" value="BAU32625.1"/>
    <property type="molecule type" value="Genomic_DNA"/>
</dbReference>
<feature type="domain" description="NADP-dependent oxidoreductase" evidence="1">
    <location>
        <begin position="15"/>
        <end position="309"/>
    </location>
</feature>
<dbReference type="PANTHER" id="PTHR43364:SF6">
    <property type="entry name" value="OXIDOREDUCTASE-RELATED"/>
    <property type="match status" value="1"/>
</dbReference>
<dbReference type="Gene3D" id="3.20.20.100">
    <property type="entry name" value="NADP-dependent oxidoreductase domain"/>
    <property type="match status" value="1"/>
</dbReference>
<gene>
    <name evidence="2" type="ORF">MalAC0309_1777</name>
</gene>
<organism evidence="2 3">
    <name type="scientific">Microcella alkaliphila</name>
    <dbReference type="NCBI Taxonomy" id="279828"/>
    <lineage>
        <taxon>Bacteria</taxon>
        <taxon>Bacillati</taxon>
        <taxon>Actinomycetota</taxon>
        <taxon>Actinomycetes</taxon>
        <taxon>Micrococcales</taxon>
        <taxon>Microbacteriaceae</taxon>
        <taxon>Microcella</taxon>
    </lineage>
</organism>
<evidence type="ECO:0000313" key="2">
    <source>
        <dbReference type="EMBL" id="BAU32625.1"/>
    </source>
</evidence>
<accession>A0A0U5BDD1</accession>
<sequence>MTDSANTQPTTDFGPLVLGGNVFGWTADRDASFAVLDAFVEAGGRAIDTADVYSEWADGHTGGESESVIGEWLAARPGMRENVSIATKVCQKSDRRGLSPVNLRAALAESLERLQTDYVDLYYAHRDDPEVPQDEVVTAMAEFVAEGRVRQLGASNFSAERLRSAVDVATAHGIPGFTVAQDLYNLVRRDYETDLKPTIAALGLVELPFGALQGGFLTGKYRASGEPIDSPRAVNATKLLDDDRAVATLEALRGVADARRASMTAVALAWLRQQPTVGAPIASARSTEQLTALVESFDLTLTAEELAALA</sequence>
<dbReference type="Pfam" id="PF00248">
    <property type="entry name" value="Aldo_ket_red"/>
    <property type="match status" value="1"/>
</dbReference>
<reference evidence="2 3" key="2">
    <citation type="submission" date="2016-01" db="EMBL/GenBank/DDBJ databases">
        <title>Microcella alkaliphila JAM AC0309 whole genome shotgun sequence.</title>
        <authorList>
            <person name="Kurata A."/>
            <person name="Hirose Y."/>
            <person name="Kishimoto N."/>
            <person name="Kobayashi T."/>
        </authorList>
    </citation>
    <scope>NUCLEOTIDE SEQUENCE [LARGE SCALE GENOMIC DNA]</scope>
    <source>
        <strain evidence="2 3">JAM AC0309</strain>
    </source>
</reference>